<protein>
    <submittedName>
        <fullName evidence="2">Possible cell surface protein</fullName>
    </submittedName>
</protein>
<keyword evidence="1" id="KW-0812">Transmembrane</keyword>
<evidence type="ECO:0000313" key="3">
    <source>
        <dbReference type="Proteomes" id="UP000287519"/>
    </source>
</evidence>
<comment type="caution">
    <text evidence="2">The sequence shown here is derived from an EMBL/GenBank/DDBJ whole genome shotgun (WGS) entry which is preliminary data.</text>
</comment>
<feature type="transmembrane region" description="Helical" evidence="1">
    <location>
        <begin position="6"/>
        <end position="31"/>
    </location>
</feature>
<evidence type="ECO:0000256" key="1">
    <source>
        <dbReference type="SAM" id="Phobius"/>
    </source>
</evidence>
<organism evidence="2 3">
    <name type="scientific">Rhodococcus wratislaviensis</name>
    <name type="common">Tsukamurella wratislaviensis</name>
    <dbReference type="NCBI Taxonomy" id="44752"/>
    <lineage>
        <taxon>Bacteria</taxon>
        <taxon>Bacillati</taxon>
        <taxon>Actinomycetota</taxon>
        <taxon>Actinomycetes</taxon>
        <taxon>Mycobacteriales</taxon>
        <taxon>Nocardiaceae</taxon>
        <taxon>Rhodococcus</taxon>
    </lineage>
</organism>
<dbReference type="Proteomes" id="UP000287519">
    <property type="component" value="Unassembled WGS sequence"/>
</dbReference>
<accession>A0A402BY94</accession>
<proteinExistence type="predicted"/>
<keyword evidence="1" id="KW-0472">Membrane</keyword>
<keyword evidence="1" id="KW-1133">Transmembrane helix</keyword>
<dbReference type="EMBL" id="BHYM01000002">
    <property type="protein sequence ID" value="GCE36316.1"/>
    <property type="molecule type" value="Genomic_DNA"/>
</dbReference>
<reference evidence="2 3" key="1">
    <citation type="submission" date="2018-11" db="EMBL/GenBank/DDBJ databases">
        <title>Microbial catabolism of amino acid.</title>
        <authorList>
            <person name="Hibi M."/>
            <person name="Ogawa J."/>
        </authorList>
    </citation>
    <scope>NUCLEOTIDE SEQUENCE [LARGE SCALE GENOMIC DNA]</scope>
    <source>
        <strain evidence="2 3">C31-06</strain>
    </source>
</reference>
<keyword evidence="3" id="KW-1185">Reference proteome</keyword>
<gene>
    <name evidence="2" type="ORF">Rhow_001682</name>
</gene>
<name>A0A402BY94_RHOWR</name>
<sequence>MVHSEPLPAITVLGGVGVLLCCAGGAGALTFKGARAQQARIAAARAEFFPPASNGGV</sequence>
<evidence type="ECO:0000313" key="2">
    <source>
        <dbReference type="EMBL" id="GCE36316.1"/>
    </source>
</evidence>
<dbReference type="AlphaFoldDB" id="A0A402BY94"/>